<evidence type="ECO:0000259" key="1">
    <source>
        <dbReference type="PROSITE" id="PS50093"/>
    </source>
</evidence>
<dbReference type="AlphaFoldDB" id="A0A7Z0EBU1"/>
<dbReference type="RefSeq" id="WP_179577596.1">
    <property type="nucleotide sequence ID" value="NZ_JACCFM010000001.1"/>
</dbReference>
<dbReference type="Proteomes" id="UP000537260">
    <property type="component" value="Unassembled WGS sequence"/>
</dbReference>
<accession>A0A7Z0EBU1</accession>
<proteinExistence type="predicted"/>
<protein>
    <recommendedName>
        <fullName evidence="1">PKD domain-containing protein</fullName>
    </recommendedName>
</protein>
<name>A0A7Z0EBU1_9MICO</name>
<organism evidence="2 3">
    <name type="scientific">Glaciibacter psychrotolerans</name>
    <dbReference type="NCBI Taxonomy" id="670054"/>
    <lineage>
        <taxon>Bacteria</taxon>
        <taxon>Bacillati</taxon>
        <taxon>Actinomycetota</taxon>
        <taxon>Actinomycetes</taxon>
        <taxon>Micrococcales</taxon>
        <taxon>Microbacteriaceae</taxon>
        <taxon>Glaciibacter</taxon>
    </lineage>
</organism>
<dbReference type="EMBL" id="JACCFM010000001">
    <property type="protein sequence ID" value="NYJ18729.1"/>
    <property type="molecule type" value="Genomic_DNA"/>
</dbReference>
<evidence type="ECO:0000313" key="3">
    <source>
        <dbReference type="Proteomes" id="UP000537260"/>
    </source>
</evidence>
<keyword evidence="3" id="KW-1185">Reference proteome</keyword>
<evidence type="ECO:0000313" key="2">
    <source>
        <dbReference type="EMBL" id="NYJ18729.1"/>
    </source>
</evidence>
<gene>
    <name evidence="2" type="ORF">HNR05_000520</name>
</gene>
<dbReference type="PROSITE" id="PS50093">
    <property type="entry name" value="PKD"/>
    <property type="match status" value="1"/>
</dbReference>
<feature type="domain" description="PKD" evidence="1">
    <location>
        <begin position="84"/>
        <end position="133"/>
    </location>
</feature>
<dbReference type="InterPro" id="IPR000601">
    <property type="entry name" value="PKD_dom"/>
</dbReference>
<comment type="caution">
    <text evidence="2">The sequence shown here is derived from an EMBL/GenBank/DDBJ whole genome shotgun (WGS) entry which is preliminary data.</text>
</comment>
<reference evidence="2 3" key="1">
    <citation type="submission" date="2020-07" db="EMBL/GenBank/DDBJ databases">
        <title>Sequencing the genomes of 1000 actinobacteria strains.</title>
        <authorList>
            <person name="Klenk H.-P."/>
        </authorList>
    </citation>
    <scope>NUCLEOTIDE SEQUENCE [LARGE SCALE GENOMIC DNA]</scope>
    <source>
        <strain evidence="2 3">LI1</strain>
    </source>
</reference>
<sequence>MDVNDPLYFTRDTFGSECPVGAPCDPGLVVRVGDLVNIPAAKPTSGMEPNGWAIVGLPANFYSQAEAHVRSGVLLGYLAEVRFTPLGFSWAYGDGSHGRTGTGGESWAAQGRAEFDETATSHVYGESGSFVVTPRALYTAEFRFNNGAWRSVVGTVSVAGPAFTVVVGQAKTLLVGSDCRGKPQAPGC</sequence>